<evidence type="ECO:0000256" key="3">
    <source>
        <dbReference type="ARBA" id="ARBA00022618"/>
    </source>
</evidence>
<evidence type="ECO:0000256" key="5">
    <source>
        <dbReference type="ARBA" id="ARBA00022989"/>
    </source>
</evidence>
<comment type="function">
    <text evidence="8">Essential cell division protein that stabilizes the FtsZ protofilaments by cross-linking them and that serves as a cytoplasmic membrane anchor for the Z ring. Also required for the recruitment to the septal ring of downstream cell division proteins.</text>
</comment>
<dbReference type="InterPro" id="IPR011919">
    <property type="entry name" value="Cell_div_ZipA"/>
</dbReference>
<proteinExistence type="inferred from homology"/>
<dbReference type="SMART" id="SM00771">
    <property type="entry name" value="ZipA_C"/>
    <property type="match status" value="1"/>
</dbReference>
<keyword evidence="3 8" id="KW-0132">Cell division</keyword>
<dbReference type="InterPro" id="IPR007449">
    <property type="entry name" value="ZipA_FtsZ-bd_C"/>
</dbReference>
<feature type="domain" description="ZipA C-terminal FtsZ-binding" evidence="11">
    <location>
        <begin position="190"/>
        <end position="321"/>
    </location>
</feature>
<dbReference type="SUPFAM" id="SSF64383">
    <property type="entry name" value="Cell-division protein ZipA, C-terminal domain"/>
    <property type="match status" value="1"/>
</dbReference>
<comment type="subcellular location">
    <subcellularLocation>
        <location evidence="9">Cell inner membrane</location>
        <topology evidence="9">Single-pass type I membrane protein</topology>
    </subcellularLocation>
</comment>
<reference evidence="12 13" key="1">
    <citation type="submission" date="2020-03" db="EMBL/GenBank/DDBJ databases">
        <authorList>
            <person name="Zhu W."/>
        </authorList>
    </citation>
    <scope>NUCLEOTIDE SEQUENCE [LARGE SCALE GENOMIC DNA]</scope>
    <source>
        <strain evidence="12 13">185</strain>
    </source>
</reference>
<gene>
    <name evidence="12" type="ORF">G8D99_03055</name>
</gene>
<evidence type="ECO:0000256" key="10">
    <source>
        <dbReference type="SAM" id="Phobius"/>
    </source>
</evidence>
<dbReference type="RefSeq" id="WP_166322535.1">
    <property type="nucleotide sequence ID" value="NZ_CP049916.1"/>
</dbReference>
<keyword evidence="7 8" id="KW-0131">Cell cycle</keyword>
<protein>
    <recommendedName>
        <fullName evidence="8">Cell division protein ZipA</fullName>
    </recommendedName>
</protein>
<comment type="similarity">
    <text evidence="8">Belongs to the ZipA family.</text>
</comment>
<evidence type="ECO:0000256" key="9">
    <source>
        <dbReference type="RuleBase" id="RU003613"/>
    </source>
</evidence>
<dbReference type="GO" id="GO:0032153">
    <property type="term" value="C:cell division site"/>
    <property type="evidence" value="ECO:0007669"/>
    <property type="project" value="TreeGrafter"/>
</dbReference>
<dbReference type="EMBL" id="CP049916">
    <property type="protein sequence ID" value="QIO08103.1"/>
    <property type="molecule type" value="Genomic_DNA"/>
</dbReference>
<feature type="transmembrane region" description="Helical" evidence="10">
    <location>
        <begin position="6"/>
        <end position="24"/>
    </location>
</feature>
<evidence type="ECO:0000259" key="11">
    <source>
        <dbReference type="SMART" id="SM00771"/>
    </source>
</evidence>
<keyword evidence="13" id="KW-1185">Reference proteome</keyword>
<dbReference type="AlphaFoldDB" id="A0A6G8S2A1"/>
<dbReference type="InterPro" id="IPR036765">
    <property type="entry name" value="ZipA_FtsZ-bd_C_sf"/>
</dbReference>
<evidence type="ECO:0000256" key="8">
    <source>
        <dbReference type="RuleBase" id="RU003612"/>
    </source>
</evidence>
<evidence type="ECO:0000256" key="1">
    <source>
        <dbReference type="ARBA" id="ARBA00022475"/>
    </source>
</evidence>
<dbReference type="PANTHER" id="PTHR38685:SF1">
    <property type="entry name" value="CELL DIVISION PROTEIN ZIPA"/>
    <property type="match status" value="1"/>
</dbReference>
<keyword evidence="4 9" id="KW-0812">Transmembrane</keyword>
<dbReference type="Pfam" id="PF04354">
    <property type="entry name" value="ZipA_C"/>
    <property type="match status" value="1"/>
</dbReference>
<evidence type="ECO:0000313" key="13">
    <source>
        <dbReference type="Proteomes" id="UP000501939"/>
    </source>
</evidence>
<dbReference type="GO" id="GO:0005886">
    <property type="term" value="C:plasma membrane"/>
    <property type="evidence" value="ECO:0007669"/>
    <property type="project" value="UniProtKB-SubCell"/>
</dbReference>
<dbReference type="PANTHER" id="PTHR38685">
    <property type="entry name" value="CELL DIVISION PROTEIN ZIPA"/>
    <property type="match status" value="1"/>
</dbReference>
<dbReference type="Gene3D" id="3.30.1400.10">
    <property type="entry name" value="ZipA, C-terminal FtsZ-binding domain"/>
    <property type="match status" value="1"/>
</dbReference>
<name>A0A6G8S2A1_9GAMM</name>
<dbReference type="Proteomes" id="UP000501939">
    <property type="component" value="Chromosome"/>
</dbReference>
<accession>A0A6G8S2A1</accession>
<keyword evidence="5 10" id="KW-1133">Transmembrane helix</keyword>
<evidence type="ECO:0000313" key="12">
    <source>
        <dbReference type="EMBL" id="QIO08103.1"/>
    </source>
</evidence>
<evidence type="ECO:0000256" key="4">
    <source>
        <dbReference type="ARBA" id="ARBA00022692"/>
    </source>
</evidence>
<evidence type="ECO:0000256" key="2">
    <source>
        <dbReference type="ARBA" id="ARBA00022519"/>
    </source>
</evidence>
<keyword evidence="2 9" id="KW-0997">Cell inner membrane</keyword>
<organism evidence="12 13">
    <name type="scientific">Acinetobacter lanii</name>
    <dbReference type="NCBI Taxonomy" id="2715163"/>
    <lineage>
        <taxon>Bacteria</taxon>
        <taxon>Pseudomonadati</taxon>
        <taxon>Pseudomonadota</taxon>
        <taxon>Gammaproteobacteria</taxon>
        <taxon>Moraxellales</taxon>
        <taxon>Moraxellaceae</taxon>
        <taxon>Acinetobacter</taxon>
    </lineage>
</organism>
<evidence type="ECO:0000256" key="6">
    <source>
        <dbReference type="ARBA" id="ARBA00023136"/>
    </source>
</evidence>
<sequence length="330" mass="36472">MEVSTIIGIVVAIIICIVGLRMILRKPADAAPSLDSALHINQDTQKPVIPRHVRDQLQAEKSTAVPAQRVEPSLAQVKSSEETSVQTEVEAATEKAAEQAIAHAQVQEATLTHSAESHVEQIAGEVAEAKVEIEEAVTEAETPKAVEPEFSLNPNVETAQIQEFNDESSILDINLHEQQRSDDESSLANAETIIALNVYPNPRKALSGDKTLKVLLKYGLRFGEMRCFHRYEDPENPSPLLFSILRITDQGPEGFDLESLLSEQVKGLAFFLALPHQNVQKGYDSMVSIAGLIAREIDGTVYDENNLEFTPQLKEHWRHKAIDYRPGQAV</sequence>
<dbReference type="KEGG" id="alj:G8D99_03055"/>
<keyword evidence="6 9" id="KW-0472">Membrane</keyword>
<keyword evidence="1 9" id="KW-1003">Cell membrane</keyword>
<dbReference type="GO" id="GO:0000917">
    <property type="term" value="P:division septum assembly"/>
    <property type="evidence" value="ECO:0007669"/>
    <property type="project" value="TreeGrafter"/>
</dbReference>
<evidence type="ECO:0000256" key="7">
    <source>
        <dbReference type="ARBA" id="ARBA00023306"/>
    </source>
</evidence>